<reference evidence="2 3" key="1">
    <citation type="journal article" date="2024" name="Microbiol. Resour. Announc.">
        <title>Genome annotations for the ascomycete fungi Trichoderma harzianum, Trichoderma aggressivum, and Purpureocillium lilacinum.</title>
        <authorList>
            <person name="Beijen E.P.W."/>
            <person name="Ohm R.A."/>
        </authorList>
    </citation>
    <scope>NUCLEOTIDE SEQUENCE [LARGE SCALE GENOMIC DNA]</scope>
    <source>
        <strain evidence="2 3">CBS 150709</strain>
    </source>
</reference>
<name>A0ABR0C742_PURLI</name>
<feature type="compositionally biased region" description="Low complexity" evidence="1">
    <location>
        <begin position="798"/>
        <end position="807"/>
    </location>
</feature>
<dbReference type="PANTHER" id="PTHR43313:SF1">
    <property type="entry name" value="3BETA-HYDROXYSTEROID DEHYDROGENASE DHS-16"/>
    <property type="match status" value="1"/>
</dbReference>
<dbReference type="EMBL" id="JAWRVI010000010">
    <property type="protein sequence ID" value="KAK4092005.1"/>
    <property type="molecule type" value="Genomic_DNA"/>
</dbReference>
<feature type="compositionally biased region" description="Basic and acidic residues" evidence="1">
    <location>
        <begin position="1"/>
        <end position="17"/>
    </location>
</feature>
<dbReference type="InterPro" id="IPR013952">
    <property type="entry name" value="DUF1776_fun"/>
</dbReference>
<feature type="region of interest" description="Disordered" evidence="1">
    <location>
        <begin position="265"/>
        <end position="286"/>
    </location>
</feature>
<accession>A0ABR0C742</accession>
<feature type="compositionally biased region" description="Polar residues" evidence="1">
    <location>
        <begin position="818"/>
        <end position="838"/>
    </location>
</feature>
<evidence type="ECO:0000313" key="2">
    <source>
        <dbReference type="EMBL" id="KAK4092005.1"/>
    </source>
</evidence>
<dbReference type="Gene3D" id="3.40.50.720">
    <property type="entry name" value="NAD(P)-binding Rossmann-like Domain"/>
    <property type="match status" value="1"/>
</dbReference>
<feature type="region of interest" description="Disordered" evidence="1">
    <location>
        <begin position="1"/>
        <end position="33"/>
    </location>
</feature>
<sequence>MGEVWKEVKDGRSKEVVGQRGSQKRRAPPLPCPSAPVLHFDSNYLPRTGIAGQDEGTSLKARPWWLARQWVPVAGGVRLLVQVALVGRAPAHNRPLNGSPAQGIGGRCGGLWGSLQRRSTAVAPGRAPMTPPVLAPGRAFTITARLGNVLVHDPATHICKIIQASPFIKTGDALVPVPLSPTPSTLRGAEAARPAGHIPASPLDRDKSADIRNWKSLALAWMPSLFERVLARAGAAPPDTVGRRHGERAFRGGLWLLLRRRPITEPRRGSPASLPPDDREPVTGEPVARVCSLTEAKPPSPPAAKSLDSVIPCEPDVWAASASVAPVVVADPHHVCRRPAVPRRAPTPPFQLSSIPVHLRKYSNDVADFIDHNVDRAADVVRETLAGSKWIPDSIRPSPPARPPVAVISMTRFERVQDWVARHKVLTGVVIIVCGTVVFKGYQKSRWLRKTRRAKRARNGGRTEVIVIAGSPTLPLTKSLSLDMERRGFIVYVVCNASEDESLVHAYSRPDVRPLAIDTTDPPSAGAAMERFAGYLQSPQAPGPQMKPNQLTLKSVILIPSLHYQTSPIATIPPSSFADLFNTHLLQPILTIQAFLPLLTSRLCPIGEKWVPPKVLVFTPSIISSINPPFHAPEATVCSALSAFTEVLTAELRPLDIPVTHMQLGTFDFSGFVPTRAAIPASGNPQDTLVWADGARHVYGRNFVAQTSSAISGGRIRGLKGSSLRRLHNTVFDVIDGSIAADSVRVGLGASVYGFVGRWVPRGLVSWMMGIRRVDELSAWKSSSYEGSSREESEDGEAAAAGAGASSHDFVAVPSERNVWNSDTTGSSLWVPSTAESS</sequence>
<gene>
    <name evidence="2" type="ORF">Purlil1_3844</name>
</gene>
<dbReference type="InterPro" id="IPR036291">
    <property type="entry name" value="NAD(P)-bd_dom_sf"/>
</dbReference>
<dbReference type="SUPFAM" id="SSF51735">
    <property type="entry name" value="NAD(P)-binding Rossmann-fold domains"/>
    <property type="match status" value="1"/>
</dbReference>
<evidence type="ECO:0000313" key="3">
    <source>
        <dbReference type="Proteomes" id="UP001287286"/>
    </source>
</evidence>
<keyword evidence="3" id="KW-1185">Reference proteome</keyword>
<dbReference type="Pfam" id="PF08643">
    <property type="entry name" value="DUF1776"/>
    <property type="match status" value="1"/>
</dbReference>
<comment type="caution">
    <text evidence="2">The sequence shown here is derived from an EMBL/GenBank/DDBJ whole genome shotgun (WGS) entry which is preliminary data.</text>
</comment>
<dbReference type="Proteomes" id="UP001287286">
    <property type="component" value="Unassembled WGS sequence"/>
</dbReference>
<protein>
    <recommendedName>
        <fullName evidence="4">DUF1776-domain-containing protein</fullName>
    </recommendedName>
</protein>
<proteinExistence type="predicted"/>
<feature type="region of interest" description="Disordered" evidence="1">
    <location>
        <begin position="786"/>
        <end position="838"/>
    </location>
</feature>
<evidence type="ECO:0000256" key="1">
    <source>
        <dbReference type="SAM" id="MobiDB-lite"/>
    </source>
</evidence>
<evidence type="ECO:0008006" key="4">
    <source>
        <dbReference type="Google" id="ProtNLM"/>
    </source>
</evidence>
<organism evidence="2 3">
    <name type="scientific">Purpureocillium lilacinum</name>
    <name type="common">Paecilomyces lilacinus</name>
    <dbReference type="NCBI Taxonomy" id="33203"/>
    <lineage>
        <taxon>Eukaryota</taxon>
        <taxon>Fungi</taxon>
        <taxon>Dikarya</taxon>
        <taxon>Ascomycota</taxon>
        <taxon>Pezizomycotina</taxon>
        <taxon>Sordariomycetes</taxon>
        <taxon>Hypocreomycetidae</taxon>
        <taxon>Hypocreales</taxon>
        <taxon>Ophiocordycipitaceae</taxon>
        <taxon>Purpureocillium</taxon>
    </lineage>
</organism>
<dbReference type="PANTHER" id="PTHR43313">
    <property type="entry name" value="SHORT-CHAIN DEHYDROGENASE/REDUCTASE FAMILY 9C"/>
    <property type="match status" value="1"/>
</dbReference>